<gene>
    <name evidence="2" type="ORF">ATN84_10230</name>
</gene>
<evidence type="ECO:0000313" key="3">
    <source>
        <dbReference type="Proteomes" id="UP000070107"/>
    </source>
</evidence>
<accession>A0A135HWY2</accession>
<feature type="transmembrane region" description="Helical" evidence="1">
    <location>
        <begin position="113"/>
        <end position="132"/>
    </location>
</feature>
<dbReference type="RefSeq" id="WP_068881888.1">
    <property type="nucleotide sequence ID" value="NZ_LNTU01000012.1"/>
</dbReference>
<protein>
    <recommendedName>
        <fullName evidence="4">DUF2069 domain-containing protein</fullName>
    </recommendedName>
</protein>
<comment type="caution">
    <text evidence="2">The sequence shown here is derived from an EMBL/GenBank/DDBJ whole genome shotgun (WGS) entry which is preliminary data.</text>
</comment>
<dbReference type="STRING" id="1494590.ATN84_10230"/>
<organism evidence="2 3">
    <name type="scientific">Paramesorhizobium deserti</name>
    <dbReference type="NCBI Taxonomy" id="1494590"/>
    <lineage>
        <taxon>Bacteria</taxon>
        <taxon>Pseudomonadati</taxon>
        <taxon>Pseudomonadota</taxon>
        <taxon>Alphaproteobacteria</taxon>
        <taxon>Hyphomicrobiales</taxon>
        <taxon>Phyllobacteriaceae</taxon>
        <taxon>Paramesorhizobium</taxon>
    </lineage>
</organism>
<dbReference type="AlphaFoldDB" id="A0A135HWY2"/>
<keyword evidence="1" id="KW-0472">Membrane</keyword>
<dbReference type="Proteomes" id="UP000070107">
    <property type="component" value="Unassembled WGS sequence"/>
</dbReference>
<dbReference type="EMBL" id="LNTU01000012">
    <property type="protein sequence ID" value="KXF77703.1"/>
    <property type="molecule type" value="Genomic_DNA"/>
</dbReference>
<keyword evidence="1" id="KW-1133">Transmembrane helix</keyword>
<proteinExistence type="predicted"/>
<evidence type="ECO:0000256" key="1">
    <source>
        <dbReference type="SAM" id="Phobius"/>
    </source>
</evidence>
<reference evidence="2 3" key="1">
    <citation type="submission" date="2015-11" db="EMBL/GenBank/DDBJ databases">
        <title>Draft genome sequence of Paramesorhizobium deserti A-3-E, a strain highly resistant to diverse beta-lactam antibiotics.</title>
        <authorList>
            <person name="Lv R."/>
            <person name="Yang X."/>
            <person name="Fang N."/>
            <person name="Guo J."/>
            <person name="Luo X."/>
            <person name="Peng F."/>
            <person name="Yang R."/>
            <person name="Cui Y."/>
            <person name="Fang C."/>
            <person name="Song Y."/>
        </authorList>
    </citation>
    <scope>NUCLEOTIDE SEQUENCE [LARGE SCALE GENOMIC DNA]</scope>
    <source>
        <strain evidence="2 3">A-3-E</strain>
    </source>
</reference>
<evidence type="ECO:0008006" key="4">
    <source>
        <dbReference type="Google" id="ProtNLM"/>
    </source>
</evidence>
<feature type="transmembrane region" description="Helical" evidence="1">
    <location>
        <begin position="21"/>
        <end position="39"/>
    </location>
</feature>
<dbReference type="InterPro" id="IPR046161">
    <property type="entry name" value="DUF6163"/>
</dbReference>
<sequence length="140" mass="16189">MMEEQLRQRVEPSLAETGFVWLMRLLALYCLALGVAYWIRLIGLHQGLLWRFDLMPWQWQAASVSLAVLFPVAATGLWMRAPWGPVIWFAAALIETLMYTVFERIFAANPMVAVTNLLILLLYIAFRVVLFFQARALRRS</sequence>
<feature type="transmembrane region" description="Helical" evidence="1">
    <location>
        <begin position="86"/>
        <end position="107"/>
    </location>
</feature>
<keyword evidence="3" id="KW-1185">Reference proteome</keyword>
<evidence type="ECO:0000313" key="2">
    <source>
        <dbReference type="EMBL" id="KXF77703.1"/>
    </source>
</evidence>
<dbReference type="Pfam" id="PF19660">
    <property type="entry name" value="DUF6163"/>
    <property type="match status" value="1"/>
</dbReference>
<feature type="transmembrane region" description="Helical" evidence="1">
    <location>
        <begin position="59"/>
        <end position="79"/>
    </location>
</feature>
<name>A0A135HWY2_9HYPH</name>
<keyword evidence="1" id="KW-0812">Transmembrane</keyword>
<dbReference type="OrthoDB" id="7843623at2"/>